<accession>A0A834LEU0</accession>
<dbReference type="Pfam" id="PF25360">
    <property type="entry name" value="TPR_ATM"/>
    <property type="match status" value="1"/>
</dbReference>
<comment type="caution">
    <text evidence="8">The sequence shown here is derived from an EMBL/GenBank/DDBJ whole genome shotgun (WGS) entry which is preliminary data.</text>
</comment>
<dbReference type="PROSITE" id="PS50290">
    <property type="entry name" value="PI3_4_KINASE_3"/>
    <property type="match status" value="1"/>
</dbReference>
<evidence type="ECO:0000259" key="7">
    <source>
        <dbReference type="PROSITE" id="PS51189"/>
    </source>
</evidence>
<evidence type="ECO:0000313" key="9">
    <source>
        <dbReference type="Proteomes" id="UP000626092"/>
    </source>
</evidence>
<dbReference type="PANTHER" id="PTHR37079">
    <property type="entry name" value="SERINE/THREONINE-PROTEIN KINASE ATM"/>
    <property type="match status" value="1"/>
</dbReference>
<name>A0A834LEU0_RHOSS</name>
<keyword evidence="3" id="KW-0418">Kinase</keyword>
<proteinExistence type="predicted"/>
<sequence>MATVTSRDPQEIVSKLSSDKAKTREEGIKLLNTWLEGERSTGIVRYIGQKTAMLKPSEIHHYFPLEALTCGVVSNPFAYLFVSRDEGKLSSVCVPLLDTTHDHGLKDTLILYAWLQLNLTRGAADGSELVEHLWDVFGKELDQNCICSTTNLAWSDTTKDDKCGNLTSSQCGVVELTALVFYRACLRTTKAPLAEKRARKEHAAAYIKEGLMNGRWLCKDLFAYWFDGICASFERIMNDATVSHAYDCLLWALRMTVCFVALMYVHLVLRSLHQLSSVLLLSVPGMEASSNETDRSWHTIWCCLMSGFPVFSNVASVDSTITFTIPQDVWDLCLFKRLPSVDIGALFISIESRRKSLAWVLEPLVDTEVRISDYEILKYAFTVWNGFGSVIAGLPPIPSLSKGTCMPLVWSVLVGLNHGGGLRDSLHLRQNLLRAVLALVNWQDCPMLNEGLVRFLPAAVYALCAGCAPLPLDCKELFLFHSSMDVLVEECIKGEDFQNDSLHELFECSVEVLAKIDHGSVPEAISSFFSTITVCQSHCYQNVRLPHQLRVSLLEEMVTYILEALLDKELEQELLCDLFYKCALLSSFMFGSYIRRVREVSPFFGKMGQHLLKLLDCAISVIEKSHNDVRTDQNVIDVTVYTAISQSIERLLQALVKLYKECSPSSPNFQSEIELPDFPACISCVPTSPSNSSISMIMDMELDLSEDSKDLDAIAVGRKTVGVSVSSGLWKFHILSLISSLFEVLPVVALEILFDLVEKENEANVLENILLNLCRHPHWSSSRQFSRLVSSMNNFVDLRTNLKLQCSNILVAICDLLGTLISLDTSGKDTSTDGKEKNVVTSLRERISEQAGLRLGLGTLCLDLSLLGIIFAIRLGILVVNQNHLSVLEALFYWMDKVCKVKEDGTKHVFIGKSTSIRLSFGCVEQNTSAWNLRFSLARRIGTLFHTWDGHDDLFQDICSNFGAELVVPSKEKVVTAKEALAAGPQPRPTKWKPLSSLSCISQCSKVVCLLSHVDIGCHVPAVFMMCVISAIDPSQRELVVAALDNLSRQLQYTSRSKYLEELMGSIILSWVACGVSLVSLIEVSIVSHIFSQASSESDPMLPFFSKDAIVHTIQTVDGFLNILNTIECSEFSLALFIDFHIYSSDSICCIISQSIFCMIAQFTIEMHYKVTAAVHHRHKCHRLAGIEYEAAWRAGNWDFSLLSMGDSSSCLSQDPTRGHFHEHLYSCLRALQEGDFREFHSTLRDSKQVLSISHASKESTEYIYSMIIKLQIFYHLDMAWNLRWRENMKSSTEMQKLLSEPDVPTLDQKSSSNIKVHGLYGAASTLRKLEEAKPLRAQGQHEMAINLAKYISQNHQSSEVISDVYRLVGKCIAESRSSNSRTILEKYLKRAVMFTEDRVMKKDFNEWQAAMTLRKHKGEKTDYSVKNQELQKQLAMDNEEDERFQVFRLVSLWFSLSSRQLVVNGMLNTIEEVQSYKFLPLVYQIASRMGSKDGHGPHSFQFSLASLMKKMAIDHPYHTIFQLIALANGDRIKDKQRSRNSFVVDMDKKLATENLLQELSSYHGAIIRQVVPFTPSAGVLEWVNGTLPLGEYLIGSKTCVKLCKLSMRFLFLDDLYDSTAFSVMVGYIVGLGDRHSMNILIDQATAEVVHIDLGVPFRLTRDRIDGRGVNGVEGVFRRCCEDTLCVMRTNKEALLTIVEVFIHDPLYKWALSPLKALQRQKYADLPRSITSKKLDGLNYLSWAHAVKVYLCGQQQMKYITAPLPPKDDVTFLDWEQDDSLIIGQLWHRKPLAEYYSALKSLWDQLLQHRPFTTDLEQQKRHWEDFMLASLLFGVDSDLKRFKDQILASETLPTATNAYSCPSRSSLGQSSSAPRSVALPDSSALVSHSGTRGYRVGTDPLFGIALLFFYRYFSTFRSPLSEPPLQVYQRKKTRDIVSYGPVPSSSLSEETEDNLETSLEDSQEEYEGNKDAARAPMRVKQKLDMKKVK</sequence>
<evidence type="ECO:0008006" key="10">
    <source>
        <dbReference type="Google" id="ProtNLM"/>
    </source>
</evidence>
<evidence type="ECO:0000259" key="6">
    <source>
        <dbReference type="PROSITE" id="PS50290"/>
    </source>
</evidence>
<dbReference type="GO" id="GO:0004674">
    <property type="term" value="F:protein serine/threonine kinase activity"/>
    <property type="evidence" value="ECO:0007669"/>
    <property type="project" value="UniProtKB-KW"/>
</dbReference>
<keyword evidence="9" id="KW-1185">Reference proteome</keyword>
<dbReference type="OrthoDB" id="381190at2759"/>
<feature type="compositionally biased region" description="Acidic residues" evidence="5">
    <location>
        <begin position="1949"/>
        <end position="1966"/>
    </location>
</feature>
<reference evidence="8" key="1">
    <citation type="submission" date="2019-11" db="EMBL/GenBank/DDBJ databases">
        <authorList>
            <person name="Liu Y."/>
            <person name="Hou J."/>
            <person name="Li T.-Q."/>
            <person name="Guan C.-H."/>
            <person name="Wu X."/>
            <person name="Wu H.-Z."/>
            <person name="Ling F."/>
            <person name="Zhang R."/>
            <person name="Shi X.-G."/>
            <person name="Ren J.-P."/>
            <person name="Chen E.-F."/>
            <person name="Sun J.-M."/>
        </authorList>
    </citation>
    <scope>NUCLEOTIDE SEQUENCE</scope>
    <source>
        <strain evidence="8">Adult_tree_wgs_1</strain>
        <tissue evidence="8">Leaves</tissue>
    </source>
</reference>
<dbReference type="Pfam" id="PF00454">
    <property type="entry name" value="PI3_PI4_kinase"/>
    <property type="match status" value="1"/>
</dbReference>
<dbReference type="InterPro" id="IPR000403">
    <property type="entry name" value="PI3/4_kinase_cat_dom"/>
</dbReference>
<feature type="domain" description="PI3K/PI4K catalytic" evidence="6">
    <location>
        <begin position="1479"/>
        <end position="1749"/>
    </location>
</feature>
<dbReference type="InterPro" id="IPR057445">
    <property type="entry name" value="ATM_TPR"/>
</dbReference>
<dbReference type="PROSITE" id="PS51189">
    <property type="entry name" value="FAT"/>
    <property type="match status" value="1"/>
</dbReference>
<dbReference type="InterPro" id="IPR014009">
    <property type="entry name" value="PIK_FAT"/>
</dbReference>
<evidence type="ECO:0000256" key="4">
    <source>
        <dbReference type="ARBA" id="ARBA00047899"/>
    </source>
</evidence>
<evidence type="ECO:0000256" key="3">
    <source>
        <dbReference type="ARBA" id="ARBA00022777"/>
    </source>
</evidence>
<dbReference type="InterPro" id="IPR018936">
    <property type="entry name" value="PI3/4_kinase_CS"/>
</dbReference>
<dbReference type="Gene3D" id="1.10.1070.11">
    <property type="entry name" value="Phosphatidylinositol 3-/4-kinase, catalytic domain"/>
    <property type="match status" value="1"/>
</dbReference>
<dbReference type="Proteomes" id="UP000626092">
    <property type="component" value="Unassembled WGS sequence"/>
</dbReference>
<dbReference type="InterPro" id="IPR038980">
    <property type="entry name" value="ATM_plant"/>
</dbReference>
<dbReference type="PANTHER" id="PTHR37079:SF4">
    <property type="entry name" value="SERINE_THREONINE-PROTEIN KINASE ATM"/>
    <property type="match status" value="1"/>
</dbReference>
<dbReference type="GO" id="GO:0006974">
    <property type="term" value="P:DNA damage response"/>
    <property type="evidence" value="ECO:0007669"/>
    <property type="project" value="InterPro"/>
</dbReference>
<feature type="region of interest" description="Disordered" evidence="5">
    <location>
        <begin position="1939"/>
        <end position="1989"/>
    </location>
</feature>
<dbReference type="SMART" id="SM00146">
    <property type="entry name" value="PI3Kc"/>
    <property type="match status" value="1"/>
</dbReference>
<evidence type="ECO:0000256" key="5">
    <source>
        <dbReference type="SAM" id="MobiDB-lite"/>
    </source>
</evidence>
<dbReference type="SUPFAM" id="SSF56112">
    <property type="entry name" value="Protein kinase-like (PK-like)"/>
    <property type="match status" value="1"/>
</dbReference>
<comment type="catalytic activity">
    <reaction evidence="4">
        <text>L-threonyl-[protein] + ATP = O-phospho-L-threonyl-[protein] + ADP + H(+)</text>
        <dbReference type="Rhea" id="RHEA:46608"/>
        <dbReference type="Rhea" id="RHEA-COMP:11060"/>
        <dbReference type="Rhea" id="RHEA-COMP:11605"/>
        <dbReference type="ChEBI" id="CHEBI:15378"/>
        <dbReference type="ChEBI" id="CHEBI:30013"/>
        <dbReference type="ChEBI" id="CHEBI:30616"/>
        <dbReference type="ChEBI" id="CHEBI:61977"/>
        <dbReference type="ChEBI" id="CHEBI:456216"/>
        <dbReference type="EC" id="2.7.11.1"/>
    </reaction>
</comment>
<evidence type="ECO:0000256" key="1">
    <source>
        <dbReference type="ARBA" id="ARBA00022527"/>
    </source>
</evidence>
<organism evidence="8 9">
    <name type="scientific">Rhododendron simsii</name>
    <name type="common">Sims's rhododendron</name>
    <dbReference type="NCBI Taxonomy" id="118357"/>
    <lineage>
        <taxon>Eukaryota</taxon>
        <taxon>Viridiplantae</taxon>
        <taxon>Streptophyta</taxon>
        <taxon>Embryophyta</taxon>
        <taxon>Tracheophyta</taxon>
        <taxon>Spermatophyta</taxon>
        <taxon>Magnoliopsida</taxon>
        <taxon>eudicotyledons</taxon>
        <taxon>Gunneridae</taxon>
        <taxon>Pentapetalae</taxon>
        <taxon>asterids</taxon>
        <taxon>Ericales</taxon>
        <taxon>Ericaceae</taxon>
        <taxon>Ericoideae</taxon>
        <taxon>Rhodoreae</taxon>
        <taxon>Rhododendron</taxon>
    </lineage>
</organism>
<feature type="domain" description="FAT" evidence="7">
    <location>
        <begin position="1159"/>
        <end position="1530"/>
    </location>
</feature>
<gene>
    <name evidence="8" type="ORF">RHSIM_Rhsim08G0157900</name>
</gene>
<evidence type="ECO:0000313" key="8">
    <source>
        <dbReference type="EMBL" id="KAF7136371.1"/>
    </source>
</evidence>
<dbReference type="PROSITE" id="PS00916">
    <property type="entry name" value="PI3_4_KINASE_2"/>
    <property type="match status" value="1"/>
</dbReference>
<evidence type="ECO:0000256" key="2">
    <source>
        <dbReference type="ARBA" id="ARBA00022679"/>
    </source>
</evidence>
<dbReference type="EMBL" id="WJXA01000008">
    <property type="protein sequence ID" value="KAF7136371.1"/>
    <property type="molecule type" value="Genomic_DNA"/>
</dbReference>
<keyword evidence="2" id="KW-0808">Transferase</keyword>
<keyword evidence="1" id="KW-0723">Serine/threonine-protein kinase</keyword>
<dbReference type="InterPro" id="IPR036940">
    <property type="entry name" value="PI3/4_kinase_cat_sf"/>
</dbReference>
<protein>
    <recommendedName>
        <fullName evidence="10">Non-specific serine/threonine protein kinase</fullName>
    </recommendedName>
</protein>
<dbReference type="InterPro" id="IPR011009">
    <property type="entry name" value="Kinase-like_dom_sf"/>
</dbReference>